<keyword evidence="2" id="KW-0378">Hydrolase</keyword>
<evidence type="ECO:0000256" key="4">
    <source>
        <dbReference type="SAM" id="Phobius"/>
    </source>
</evidence>
<dbReference type="CDD" id="cd10917">
    <property type="entry name" value="CE4_NodB_like_6s_7s"/>
    <property type="match status" value="1"/>
</dbReference>
<dbReference type="AlphaFoldDB" id="A0A1V0UPV2"/>
<feature type="compositionally biased region" description="Polar residues" evidence="3">
    <location>
        <begin position="54"/>
        <end position="68"/>
    </location>
</feature>
<dbReference type="PANTHER" id="PTHR10587">
    <property type="entry name" value="GLYCOSYL TRANSFERASE-RELATED"/>
    <property type="match status" value="1"/>
</dbReference>
<evidence type="ECO:0000256" key="2">
    <source>
        <dbReference type="ARBA" id="ARBA00022801"/>
    </source>
</evidence>
<dbReference type="InterPro" id="IPR002509">
    <property type="entry name" value="NODB_dom"/>
</dbReference>
<dbReference type="Proteomes" id="UP000192727">
    <property type="component" value="Chromosome"/>
</dbReference>
<name>A0A1V0UPV2_9BACL</name>
<dbReference type="PROSITE" id="PS51677">
    <property type="entry name" value="NODB"/>
    <property type="match status" value="1"/>
</dbReference>
<dbReference type="GO" id="GO:0016020">
    <property type="term" value="C:membrane"/>
    <property type="evidence" value="ECO:0007669"/>
    <property type="project" value="TreeGrafter"/>
</dbReference>
<evidence type="ECO:0000256" key="1">
    <source>
        <dbReference type="ARBA" id="ARBA00022723"/>
    </source>
</evidence>
<reference evidence="6 7" key="1">
    <citation type="submission" date="2017-03" db="EMBL/GenBank/DDBJ databases">
        <title>Paenibacillus larvae genome sequencing.</title>
        <authorList>
            <person name="Dingman D.W."/>
        </authorList>
    </citation>
    <scope>NUCLEOTIDE SEQUENCE [LARGE SCALE GENOMIC DNA]</scope>
    <source>
        <strain evidence="6 7">SAG 10367</strain>
    </source>
</reference>
<keyword evidence="1" id="KW-0479">Metal-binding</keyword>
<sequence length="319" mass="34062">MKKFMQFRYLVVLVFLILIGYLGGTAIFMTSNNQSKATSDPKPAATEAAGTPSAEPTQSPAAGKNNQEIAPEPSPSLAASPSAAAAPTPSVTPTSTPNAGSTQTPEPSPVPGTAVASGVVNQVKTSQKLVALTFDDGPDGKYTPKILDILKQYNVKGTFYMVGTQAEKFPDVIKRIKDEGHGIGNHSWSHPQMPKLKEPDMLSQIQKTDDAIAAAIGTPATTFRPPYGATNKTLEAMLNQRGQSVVNWSVDTRDWAGTPPQNMIQNVKTHTVPGGIILMHSFGNKYVPNTIAALPEMITYLQQNGYELVTVDQLLSAKE</sequence>
<accession>A0A1V0UPV2</accession>
<keyword evidence="4" id="KW-0472">Membrane</keyword>
<feature type="compositionally biased region" description="Low complexity" evidence="3">
    <location>
        <begin position="75"/>
        <end position="99"/>
    </location>
</feature>
<dbReference type="SUPFAM" id="SSF88713">
    <property type="entry name" value="Glycoside hydrolase/deacetylase"/>
    <property type="match status" value="1"/>
</dbReference>
<feature type="region of interest" description="Disordered" evidence="3">
    <location>
        <begin position="33"/>
        <end position="114"/>
    </location>
</feature>
<dbReference type="GO" id="GO:0046872">
    <property type="term" value="F:metal ion binding"/>
    <property type="evidence" value="ECO:0007669"/>
    <property type="project" value="UniProtKB-KW"/>
</dbReference>
<evidence type="ECO:0000256" key="3">
    <source>
        <dbReference type="SAM" id="MobiDB-lite"/>
    </source>
</evidence>
<dbReference type="Gene3D" id="3.20.20.370">
    <property type="entry name" value="Glycoside hydrolase/deacetylase"/>
    <property type="match status" value="1"/>
</dbReference>
<feature type="transmembrane region" description="Helical" evidence="4">
    <location>
        <begin position="7"/>
        <end position="29"/>
    </location>
</feature>
<keyword evidence="4" id="KW-1133">Transmembrane helix</keyword>
<keyword evidence="4" id="KW-0812">Transmembrane</keyword>
<dbReference type="Pfam" id="PF01522">
    <property type="entry name" value="Polysacc_deac_1"/>
    <property type="match status" value="1"/>
</dbReference>
<dbReference type="GO" id="GO:0005975">
    <property type="term" value="P:carbohydrate metabolic process"/>
    <property type="evidence" value="ECO:0007669"/>
    <property type="project" value="InterPro"/>
</dbReference>
<evidence type="ECO:0000259" key="5">
    <source>
        <dbReference type="PROSITE" id="PS51677"/>
    </source>
</evidence>
<dbReference type="RefSeq" id="WP_083038731.1">
    <property type="nucleotide sequence ID" value="NZ_CP020557.1"/>
</dbReference>
<dbReference type="InterPro" id="IPR011330">
    <property type="entry name" value="Glyco_hydro/deAcase_b/a-brl"/>
</dbReference>
<feature type="domain" description="NodB homology" evidence="5">
    <location>
        <begin position="128"/>
        <end position="309"/>
    </location>
</feature>
<proteinExistence type="predicted"/>
<gene>
    <name evidence="6" type="ORF">B7C51_04045</name>
</gene>
<evidence type="ECO:0000313" key="6">
    <source>
        <dbReference type="EMBL" id="ARF67157.1"/>
    </source>
</evidence>
<organism evidence="6 7">
    <name type="scientific">Paenibacillus larvae subsp. pulvifaciens</name>
    <dbReference type="NCBI Taxonomy" id="1477"/>
    <lineage>
        <taxon>Bacteria</taxon>
        <taxon>Bacillati</taxon>
        <taxon>Bacillota</taxon>
        <taxon>Bacilli</taxon>
        <taxon>Bacillales</taxon>
        <taxon>Paenibacillaceae</taxon>
        <taxon>Paenibacillus</taxon>
    </lineage>
</organism>
<evidence type="ECO:0000313" key="7">
    <source>
        <dbReference type="Proteomes" id="UP000192727"/>
    </source>
</evidence>
<dbReference type="InterPro" id="IPR050248">
    <property type="entry name" value="Polysacc_deacetylase_ArnD"/>
</dbReference>
<protein>
    <recommendedName>
        <fullName evidence="5">NodB homology domain-containing protein</fullName>
    </recommendedName>
</protein>
<dbReference type="PANTHER" id="PTHR10587:SF133">
    <property type="entry name" value="CHITIN DEACETYLASE 1-RELATED"/>
    <property type="match status" value="1"/>
</dbReference>
<dbReference type="GO" id="GO:0016810">
    <property type="term" value="F:hydrolase activity, acting on carbon-nitrogen (but not peptide) bonds"/>
    <property type="evidence" value="ECO:0007669"/>
    <property type="project" value="InterPro"/>
</dbReference>
<dbReference type="EMBL" id="CP020557">
    <property type="protein sequence ID" value="ARF67157.1"/>
    <property type="molecule type" value="Genomic_DNA"/>
</dbReference>